<reference evidence="2 3" key="1">
    <citation type="submission" date="2017-05" db="EMBL/GenBank/DDBJ databases">
        <authorList>
            <person name="Varghese N."/>
            <person name="Submissions S."/>
        </authorList>
    </citation>
    <scope>NUCLEOTIDE SEQUENCE [LARGE SCALE GENOMIC DNA]</scope>
    <source>
        <strain evidence="2 3">DSM 19382</strain>
    </source>
</reference>
<dbReference type="Proteomes" id="UP000317289">
    <property type="component" value="Unassembled WGS sequence"/>
</dbReference>
<gene>
    <name evidence="1" type="ORF">GJU42_16790</name>
    <name evidence="2" type="ORF">SAMN06265349_102152</name>
</gene>
<dbReference type="EMBL" id="FXTA01000002">
    <property type="protein sequence ID" value="SMO53696.1"/>
    <property type="molecule type" value="Genomic_DNA"/>
</dbReference>
<dbReference type="RefSeq" id="WP_142449967.1">
    <property type="nucleotide sequence ID" value="NZ_FXTA01000002.1"/>
</dbReference>
<dbReference type="AlphaFoldDB" id="A0A521C2J0"/>
<dbReference type="OrthoDB" id="648623at2"/>
<keyword evidence="4" id="KW-1185">Reference proteome</keyword>
<evidence type="ECO:0000313" key="1">
    <source>
        <dbReference type="EMBL" id="MRX69628.1"/>
    </source>
</evidence>
<dbReference type="EMBL" id="WKKG01000009">
    <property type="protein sequence ID" value="MRX69628.1"/>
    <property type="molecule type" value="Genomic_DNA"/>
</dbReference>
<evidence type="ECO:0000313" key="2">
    <source>
        <dbReference type="EMBL" id="SMO53696.1"/>
    </source>
</evidence>
<evidence type="ECO:0008006" key="5">
    <source>
        <dbReference type="Google" id="ProtNLM"/>
    </source>
</evidence>
<reference evidence="1 4" key="2">
    <citation type="submission" date="2019-11" db="EMBL/GenBank/DDBJ databases">
        <title>Flavobacterium resistens genome.</title>
        <authorList>
            <person name="Wilson V.M."/>
            <person name="Newman J.D."/>
        </authorList>
    </citation>
    <scope>NUCLEOTIDE SEQUENCE [LARGE SCALE GENOMIC DNA]</scope>
    <source>
        <strain evidence="1 4">DSM 19382</strain>
    </source>
</reference>
<dbReference type="PROSITE" id="PS51257">
    <property type="entry name" value="PROKAR_LIPOPROTEIN"/>
    <property type="match status" value="1"/>
</dbReference>
<dbReference type="Proteomes" id="UP000468990">
    <property type="component" value="Unassembled WGS sequence"/>
</dbReference>
<evidence type="ECO:0000313" key="4">
    <source>
        <dbReference type="Proteomes" id="UP000468990"/>
    </source>
</evidence>
<proteinExistence type="predicted"/>
<organism evidence="2 3">
    <name type="scientific">Flavobacterium resistens</name>
    <dbReference type="NCBI Taxonomy" id="443612"/>
    <lineage>
        <taxon>Bacteria</taxon>
        <taxon>Pseudomonadati</taxon>
        <taxon>Bacteroidota</taxon>
        <taxon>Flavobacteriia</taxon>
        <taxon>Flavobacteriales</taxon>
        <taxon>Flavobacteriaceae</taxon>
        <taxon>Flavobacterium</taxon>
    </lineage>
</organism>
<evidence type="ECO:0000313" key="3">
    <source>
        <dbReference type="Proteomes" id="UP000317289"/>
    </source>
</evidence>
<sequence length="211" mass="24802">MKRIIICISILTFFSQSCQNKDNSQLKNNSIVKSDSINKEEINSGVDAKEQIELVKNFMKWYIKNLNTLYKFNTIGGGSSVAENEEPQNYFVNFSEVEKYIVELKKSGFLTENFLKNEKQIFIEGEKYFKENPENDGPPYGFDYDRFFFTQETFEEDLPNIEKSKYVVDQKGKFNSEVKFYLPICGITYKYSLEKVNEKWFIDKIESVNTL</sequence>
<name>A0A521C2J0_9FLAO</name>
<accession>A0A521C2J0</accession>
<protein>
    <recommendedName>
        <fullName evidence="5">DUF3828 domain-containing protein</fullName>
    </recommendedName>
</protein>